<proteinExistence type="predicted"/>
<dbReference type="OrthoDB" id="9813383at2"/>
<dbReference type="Pfam" id="PF07722">
    <property type="entry name" value="Peptidase_C26"/>
    <property type="match status" value="1"/>
</dbReference>
<dbReference type="AlphaFoldDB" id="A0A432YAV0"/>
<dbReference type="RefSeq" id="WP_110572103.1">
    <property type="nucleotide sequence ID" value="NZ_PIPV01000001.1"/>
</dbReference>
<evidence type="ECO:0000313" key="1">
    <source>
        <dbReference type="EMBL" id="RUO58110.1"/>
    </source>
</evidence>
<dbReference type="SUPFAM" id="SSF52317">
    <property type="entry name" value="Class I glutamine amidotransferase-like"/>
    <property type="match status" value="1"/>
</dbReference>
<dbReference type="GO" id="GO:0005829">
    <property type="term" value="C:cytosol"/>
    <property type="evidence" value="ECO:0007669"/>
    <property type="project" value="TreeGrafter"/>
</dbReference>
<protein>
    <submittedName>
        <fullName evidence="1">Uncharacterized protein</fullName>
    </submittedName>
</protein>
<dbReference type="InterPro" id="IPR044668">
    <property type="entry name" value="PuuD-like"/>
</dbReference>
<dbReference type="Proteomes" id="UP000287330">
    <property type="component" value="Unassembled WGS sequence"/>
</dbReference>
<name>A0A432YAV0_9GAMM</name>
<dbReference type="PANTHER" id="PTHR43235">
    <property type="entry name" value="GLUTAMINE AMIDOTRANSFERASE PB2B2.05-RELATED"/>
    <property type="match status" value="1"/>
</dbReference>
<dbReference type="PROSITE" id="PS51273">
    <property type="entry name" value="GATASE_TYPE_1"/>
    <property type="match status" value="1"/>
</dbReference>
<dbReference type="InterPro" id="IPR029062">
    <property type="entry name" value="Class_I_gatase-like"/>
</dbReference>
<accession>A0A432YAV0</accession>
<sequence length="227" mass="25849">MVARPRVVVTGNARRWSPSWWCTQLTLWLLGARAVRVSTRHRVSRNADIDALIIGGGDDISPNHYGQPAKPDGDYDPARDALEIEWIKWALKTDTPMLGICRGAQLINVILGGELNQNIRSLRKRTYNRPGLLPTKQVWLKPSSTVRAAVKKSKLRVNSLHYQVVTKPGEHMVPVGWDLDQFIQATEHSTRAIIGVQWHPEYLFYLPSERRLFAWLLSCVSARKERP</sequence>
<gene>
    <name evidence="1" type="ORF">CWE25_00460</name>
</gene>
<keyword evidence="2" id="KW-1185">Reference proteome</keyword>
<dbReference type="InterPro" id="IPR011697">
    <property type="entry name" value="Peptidase_C26"/>
</dbReference>
<comment type="caution">
    <text evidence="1">The sequence shown here is derived from an EMBL/GenBank/DDBJ whole genome shotgun (WGS) entry which is preliminary data.</text>
</comment>
<dbReference type="PANTHER" id="PTHR43235:SF1">
    <property type="entry name" value="GLUTAMINE AMIDOTRANSFERASE PB2B2.05-RELATED"/>
    <property type="match status" value="1"/>
</dbReference>
<dbReference type="EMBL" id="PIPV01000001">
    <property type="protein sequence ID" value="RUO58110.1"/>
    <property type="molecule type" value="Genomic_DNA"/>
</dbReference>
<dbReference type="Gene3D" id="3.40.50.880">
    <property type="match status" value="1"/>
</dbReference>
<reference evidence="2" key="1">
    <citation type="journal article" date="2018" name="Front. Microbiol.">
        <title>Genome-Based Analysis Reveals the Taxonomy and Diversity of the Family Idiomarinaceae.</title>
        <authorList>
            <person name="Liu Y."/>
            <person name="Lai Q."/>
            <person name="Shao Z."/>
        </authorList>
    </citation>
    <scope>NUCLEOTIDE SEQUENCE [LARGE SCALE GENOMIC DNA]</scope>
    <source>
        <strain evidence="2">F23</strain>
    </source>
</reference>
<organism evidence="1 2">
    <name type="scientific">Idiomarina fontislapidosi</name>
    <dbReference type="NCBI Taxonomy" id="263723"/>
    <lineage>
        <taxon>Bacteria</taxon>
        <taxon>Pseudomonadati</taxon>
        <taxon>Pseudomonadota</taxon>
        <taxon>Gammaproteobacteria</taxon>
        <taxon>Alteromonadales</taxon>
        <taxon>Idiomarinaceae</taxon>
        <taxon>Idiomarina</taxon>
    </lineage>
</organism>
<evidence type="ECO:0000313" key="2">
    <source>
        <dbReference type="Proteomes" id="UP000287330"/>
    </source>
</evidence>
<dbReference type="GO" id="GO:0016811">
    <property type="term" value="F:hydrolase activity, acting on carbon-nitrogen (but not peptide) bonds, in linear amides"/>
    <property type="evidence" value="ECO:0007669"/>
    <property type="project" value="InterPro"/>
</dbReference>